<evidence type="ECO:0000256" key="1">
    <source>
        <dbReference type="SAM" id="Phobius"/>
    </source>
</evidence>
<feature type="transmembrane region" description="Helical" evidence="1">
    <location>
        <begin position="80"/>
        <end position="101"/>
    </location>
</feature>
<evidence type="ECO:0000313" key="2">
    <source>
        <dbReference type="EMBL" id="CAB4957195.1"/>
    </source>
</evidence>
<name>A0A6J7KP04_9ZZZZ</name>
<keyword evidence="1" id="KW-1133">Transmembrane helix</keyword>
<accession>A0A6J7KP04</accession>
<organism evidence="2">
    <name type="scientific">freshwater metagenome</name>
    <dbReference type="NCBI Taxonomy" id="449393"/>
    <lineage>
        <taxon>unclassified sequences</taxon>
        <taxon>metagenomes</taxon>
        <taxon>ecological metagenomes</taxon>
    </lineage>
</organism>
<gene>
    <name evidence="2" type="ORF">UFOPK3772_01951</name>
</gene>
<keyword evidence="1" id="KW-0812">Transmembrane</keyword>
<feature type="transmembrane region" description="Helical" evidence="1">
    <location>
        <begin position="51"/>
        <end position="74"/>
    </location>
</feature>
<dbReference type="AlphaFoldDB" id="A0A6J7KP04"/>
<keyword evidence="1" id="KW-0472">Membrane</keyword>
<dbReference type="EMBL" id="CAFBNE010000063">
    <property type="protein sequence ID" value="CAB4957195.1"/>
    <property type="molecule type" value="Genomic_DNA"/>
</dbReference>
<protein>
    <submittedName>
        <fullName evidence="2">Unannotated protein</fullName>
    </submittedName>
</protein>
<sequence length="116" mass="12365">MPRLGDRRALRSARALTFRARGSLRWGHDLLSRLYRPAAFILDALGRFGSVVWRSLFGTAAAFCLAGGLLVSLGRPNESSAVMIIAGVLGAVATACGLLALRVEPDTDSFGEYDAL</sequence>
<reference evidence="2" key="1">
    <citation type="submission" date="2020-05" db="EMBL/GenBank/DDBJ databases">
        <authorList>
            <person name="Chiriac C."/>
            <person name="Salcher M."/>
            <person name="Ghai R."/>
            <person name="Kavagutti S V."/>
        </authorList>
    </citation>
    <scope>NUCLEOTIDE SEQUENCE</scope>
</reference>
<proteinExistence type="predicted"/>